<dbReference type="Pfam" id="PF03961">
    <property type="entry name" value="FapA"/>
    <property type="match status" value="1"/>
</dbReference>
<dbReference type="InterPro" id="IPR046865">
    <property type="entry name" value="FapA_b_solenoid"/>
</dbReference>
<dbReference type="EMBL" id="AE001437">
    <property type="protein sequence ID" value="AAK80182.1"/>
    <property type="molecule type" value="Genomic_DNA"/>
</dbReference>
<dbReference type="GeneID" id="44998704"/>
<dbReference type="PIR" id="C97174">
    <property type="entry name" value="C97174"/>
</dbReference>
<dbReference type="InterPro" id="IPR005646">
    <property type="entry name" value="FapA"/>
</dbReference>
<dbReference type="Pfam" id="PF14804">
    <property type="entry name" value="Jag_N"/>
    <property type="match status" value="1"/>
</dbReference>
<dbReference type="PANTHER" id="PTHR38032">
    <property type="entry name" value="POLYMERASE-RELATED"/>
    <property type="match status" value="1"/>
</dbReference>
<dbReference type="Proteomes" id="UP000000814">
    <property type="component" value="Chromosome"/>
</dbReference>
<sequence length="643" mass="71050">MEREVFNGSTIDECIEKACNKYNVLKEDIKYEVIEVKNGIFKKKASIAVEIVDKSENKESENKKDGTIQILDGKIVVKDPVEGGKSATIVVPKNIGVKVNDKDVKDSSEVCSSSNIEVVFQEIEKPERRINISTSPDKMNAYISISYINKKVYKLKDAESSNKVVLESEVLRVEKPPVYTQAEILDALKASGVTYGILEENLSKCNSDKEIVDMLIAQGMKVENDEDDEVEFKFDVRGNNKFQENENGKIDFKSIGFVNAVDEGSVLAIRHIGKEGHNGKDIFGNEIKKKNGKEIKINIGEGCEFKDENTVVSTRKGEPIYSGNKISVIAIHEVNSDVDLKTGNIKFVGDVFIHGSVSESMKVESEHNVKIDQNVQNAIVSASGNIFIEKNAIFSNVYGGGEDVFVLKQLEFLNTIDVNIKNLLEAVEQVKHYNMHGKASTDGQILKVLLEGKFRLVPRLCEKFIDICDREENSDIISLFKARLIGMGPLSIESLDELTQVTSLCEDRVSNLKSMLSVPVDVSVGYCQNSKIESSGNIFITGKGEYISDLTAKNNVIFTNDNSIARGGVIKAGNEVKCGVVGSIGGVSTKVQVEKHGNIYAEIAYQNTIFAIGNKEYVVENPCKGIHVYVNKDDELIVDKLLL</sequence>
<dbReference type="eggNOG" id="COG1315">
    <property type="taxonomic scope" value="Bacteria"/>
</dbReference>
<dbReference type="STRING" id="272562.CA_C2225"/>
<accession>Q97GZ0</accession>
<dbReference type="SMART" id="SM01245">
    <property type="entry name" value="Jag_N"/>
    <property type="match status" value="1"/>
</dbReference>
<dbReference type="Gene3D" id="3.30.30.80">
    <property type="entry name" value="probable RNA-binding protein from clostridium symbiosum atcc 14940"/>
    <property type="match status" value="1"/>
</dbReference>
<dbReference type="RefSeq" id="WP_010965523.1">
    <property type="nucleotide sequence ID" value="NC_003030.1"/>
</dbReference>
<evidence type="ECO:0000259" key="1">
    <source>
        <dbReference type="SMART" id="SM01245"/>
    </source>
</evidence>
<gene>
    <name evidence="2" type="ordered locus">CA_C2225</name>
</gene>
<dbReference type="InterPro" id="IPR032782">
    <property type="entry name" value="KhpB_N"/>
</dbReference>
<dbReference type="Pfam" id="PF20250">
    <property type="entry name" value="FapA_N"/>
    <property type="match status" value="1"/>
</dbReference>
<keyword evidence="3" id="KW-1185">Reference proteome</keyword>
<reference evidence="2 3" key="1">
    <citation type="journal article" date="2001" name="J. Bacteriol.">
        <title>Genome sequence and comparative analysis of the solvent-producing bacterium Clostridium acetobutylicum.</title>
        <authorList>
            <person name="Nolling J."/>
            <person name="Breton G."/>
            <person name="Omelchenko M.V."/>
            <person name="Makarova K.S."/>
            <person name="Zeng Q."/>
            <person name="Gibson R."/>
            <person name="Lee H.M."/>
            <person name="Dubois J."/>
            <person name="Qiu D."/>
            <person name="Hitti J."/>
            <person name="Wolf Y.I."/>
            <person name="Tatusov R.L."/>
            <person name="Sabathe F."/>
            <person name="Doucette-Stamm L."/>
            <person name="Soucaille P."/>
            <person name="Daly M.J."/>
            <person name="Bennett G.N."/>
            <person name="Koonin E.V."/>
            <person name="Smith D.R."/>
        </authorList>
    </citation>
    <scope>NUCLEOTIDE SEQUENCE [LARGE SCALE GENOMIC DNA]</scope>
    <source>
        <strain evidence="3">ATCC 824 / DSM 792 / JCM 1419 / LMG 5710 / VKM B-1787</strain>
    </source>
</reference>
<name>Q97GZ0_CLOAB</name>
<dbReference type="OrthoDB" id="1279at2"/>
<dbReference type="AlphaFoldDB" id="Q97GZ0"/>
<dbReference type="KEGG" id="cac:CA_C2225"/>
<dbReference type="SMR" id="Q97GZ0"/>
<evidence type="ECO:0000313" key="3">
    <source>
        <dbReference type="Proteomes" id="UP000000814"/>
    </source>
</evidence>
<dbReference type="HOGENOM" id="CLU_015044_1_0_9"/>
<dbReference type="InterPro" id="IPR038247">
    <property type="entry name" value="Jag_N_dom_sf"/>
</dbReference>
<dbReference type="InterPro" id="IPR046866">
    <property type="entry name" value="FapA_N"/>
</dbReference>
<dbReference type="PANTHER" id="PTHR38032:SF1">
    <property type="entry name" value="RNA-BINDING PROTEIN KHPB N-TERMINAL DOMAIN-CONTAINING PROTEIN"/>
    <property type="match status" value="1"/>
</dbReference>
<evidence type="ECO:0000313" key="2">
    <source>
        <dbReference type="EMBL" id="AAK80182.1"/>
    </source>
</evidence>
<proteinExistence type="predicted"/>
<dbReference type="PATRIC" id="fig|272562.8.peg.2426"/>
<protein>
    <submittedName>
        <fullName evidence="2">Uncharacterized conserved protein</fullName>
    </submittedName>
</protein>
<organism evidence="2 3">
    <name type="scientific">Clostridium acetobutylicum (strain ATCC 824 / DSM 792 / JCM 1419 / IAM 19013 / LMG 5710 / NBRC 13948 / NRRL B-527 / VKM B-1787 / 2291 / W)</name>
    <dbReference type="NCBI Taxonomy" id="272562"/>
    <lineage>
        <taxon>Bacteria</taxon>
        <taxon>Bacillati</taxon>
        <taxon>Bacillota</taxon>
        <taxon>Clostridia</taxon>
        <taxon>Eubacteriales</taxon>
        <taxon>Clostridiaceae</taxon>
        <taxon>Clostridium</taxon>
    </lineage>
</organism>
<feature type="domain" description="RNA-binding protein KhpB N-terminal" evidence="1">
    <location>
        <begin position="5"/>
        <end position="52"/>
    </location>
</feature>